<dbReference type="Gene3D" id="3.90.1530.10">
    <property type="entry name" value="Conserved hypothetical protein from pyrococcus furiosus pfu- 392566-001, ParB domain"/>
    <property type="match status" value="1"/>
</dbReference>
<dbReference type="GO" id="GO:0032542">
    <property type="term" value="F:sulfiredoxin activity"/>
    <property type="evidence" value="ECO:0007669"/>
    <property type="project" value="UniProtKB-EC"/>
</dbReference>
<dbReference type="AlphaFoldDB" id="A0A552EFN8"/>
<accession>A0A552EFN8</accession>
<dbReference type="GO" id="GO:0005737">
    <property type="term" value="C:cytoplasm"/>
    <property type="evidence" value="ECO:0007669"/>
    <property type="project" value="TreeGrafter"/>
</dbReference>
<proteinExistence type="inferred from homology"/>
<keyword evidence="4" id="KW-0067">ATP-binding</keyword>
<evidence type="ECO:0000313" key="11">
    <source>
        <dbReference type="Proteomes" id="UP000317708"/>
    </source>
</evidence>
<dbReference type="PANTHER" id="PTHR21348">
    <property type="match status" value="1"/>
</dbReference>
<evidence type="ECO:0000256" key="7">
    <source>
        <dbReference type="ARBA" id="ARBA00023157"/>
    </source>
</evidence>
<dbReference type="InterPro" id="IPR036086">
    <property type="entry name" value="ParB/Sulfiredoxin_sf"/>
</dbReference>
<dbReference type="InterPro" id="IPR003115">
    <property type="entry name" value="ParB_N"/>
</dbReference>
<keyword evidence="7" id="KW-1015">Disulfide bond</keyword>
<dbReference type="EMBL" id="SFBI01000151">
    <property type="protein sequence ID" value="TRU33310.1"/>
    <property type="molecule type" value="Genomic_DNA"/>
</dbReference>
<comment type="caution">
    <text evidence="10">The sequence shown here is derived from an EMBL/GenBank/DDBJ whole genome shotgun (WGS) entry which is preliminary data.</text>
</comment>
<dbReference type="InterPro" id="IPR016692">
    <property type="entry name" value="Sulfiredoxin"/>
</dbReference>
<comment type="similarity">
    <text evidence="1">Belongs to the sulfiredoxin family.</text>
</comment>
<gene>
    <name evidence="10" type="ORF">EWV92_17265</name>
</gene>
<dbReference type="GO" id="GO:0005524">
    <property type="term" value="F:ATP binding"/>
    <property type="evidence" value="ECO:0007669"/>
    <property type="project" value="UniProtKB-KW"/>
</dbReference>
<name>A0A552EFN8_MICAE</name>
<dbReference type="PANTHER" id="PTHR21348:SF2">
    <property type="entry name" value="SULFIREDOXIN-1"/>
    <property type="match status" value="1"/>
</dbReference>
<evidence type="ECO:0000256" key="2">
    <source>
        <dbReference type="ARBA" id="ARBA00013055"/>
    </source>
</evidence>
<reference evidence="10 11" key="1">
    <citation type="submission" date="2019-01" db="EMBL/GenBank/DDBJ databases">
        <title>Coherence of Microcystis species and biogeography revealed through population genomics.</title>
        <authorList>
            <person name="Perez-Carrascal O.M."/>
            <person name="Terrat Y."/>
            <person name="Giani A."/>
            <person name="Fortin N."/>
            <person name="Tromas N."/>
            <person name="Shapiro B.J."/>
        </authorList>
    </citation>
    <scope>NUCLEOTIDE SEQUENCE [LARGE SCALE GENOMIC DNA]</scope>
    <source>
        <strain evidence="10">Ma_MB_S_20031200_S102</strain>
    </source>
</reference>
<dbReference type="Proteomes" id="UP000317708">
    <property type="component" value="Unassembled WGS sequence"/>
</dbReference>
<keyword evidence="3" id="KW-0547">Nucleotide-binding</keyword>
<evidence type="ECO:0000256" key="6">
    <source>
        <dbReference type="ARBA" id="ARBA00023002"/>
    </source>
</evidence>
<dbReference type="PIRSF" id="PIRSF017267">
    <property type="entry name" value="Sulfiredoxin"/>
    <property type="match status" value="1"/>
</dbReference>
<evidence type="ECO:0000256" key="4">
    <source>
        <dbReference type="ARBA" id="ARBA00022840"/>
    </source>
</evidence>
<sequence length="93" mass="10582">MCYSEDTMEIKNIPLSQIRRPLPRQTDPEKVNQLMQSIAEEGLREPIDVLEVDGNYYGFSGCHRFAAHQRLGKDTILCRVSRAPKSVLAKHIA</sequence>
<protein>
    <recommendedName>
        <fullName evidence="2">sulfiredoxin</fullName>
        <ecNumber evidence="2">1.8.98.2</ecNumber>
    </recommendedName>
</protein>
<dbReference type="SMART" id="SM00470">
    <property type="entry name" value="ParB"/>
    <property type="match status" value="1"/>
</dbReference>
<dbReference type="CDD" id="cd16395">
    <property type="entry name" value="Srx"/>
    <property type="match status" value="1"/>
</dbReference>
<dbReference type="Pfam" id="PF02195">
    <property type="entry name" value="ParB_N"/>
    <property type="match status" value="1"/>
</dbReference>
<comment type="catalytic activity">
    <reaction evidence="8">
        <text>S-hydroxy-S-oxy-L-cysteinyl-[peroxiredoxin] + [protein]-dithiol + ATP = S-hydroxy-L-cysteinyl-[peroxiredoxin] + [protein]-disulfide + ADP + phosphate</text>
        <dbReference type="Rhea" id="RHEA:17545"/>
        <dbReference type="Rhea" id="RHEA-COMP:10593"/>
        <dbReference type="Rhea" id="RHEA-COMP:10594"/>
        <dbReference type="Rhea" id="RHEA-COMP:13681"/>
        <dbReference type="Rhea" id="RHEA-COMP:17976"/>
        <dbReference type="ChEBI" id="CHEBI:29950"/>
        <dbReference type="ChEBI" id="CHEBI:30616"/>
        <dbReference type="ChEBI" id="CHEBI:43474"/>
        <dbReference type="ChEBI" id="CHEBI:50058"/>
        <dbReference type="ChEBI" id="CHEBI:61973"/>
        <dbReference type="ChEBI" id="CHEBI:61974"/>
        <dbReference type="ChEBI" id="CHEBI:456216"/>
        <dbReference type="EC" id="1.8.98.2"/>
    </reaction>
</comment>
<keyword evidence="6" id="KW-0560">Oxidoreductase</keyword>
<dbReference type="GO" id="GO:0034599">
    <property type="term" value="P:cellular response to oxidative stress"/>
    <property type="evidence" value="ECO:0007669"/>
    <property type="project" value="TreeGrafter"/>
</dbReference>
<evidence type="ECO:0000256" key="8">
    <source>
        <dbReference type="ARBA" id="ARBA00047514"/>
    </source>
</evidence>
<dbReference type="SUPFAM" id="SSF110849">
    <property type="entry name" value="ParB/Sulfiredoxin"/>
    <property type="match status" value="1"/>
</dbReference>
<evidence type="ECO:0000259" key="9">
    <source>
        <dbReference type="SMART" id="SM00470"/>
    </source>
</evidence>
<dbReference type="EC" id="1.8.98.2" evidence="2"/>
<organism evidence="10 11">
    <name type="scientific">Microcystis aeruginosa Ma_MB_S_20031200_S102</name>
    <dbReference type="NCBI Taxonomy" id="2486254"/>
    <lineage>
        <taxon>Bacteria</taxon>
        <taxon>Bacillati</taxon>
        <taxon>Cyanobacteriota</taxon>
        <taxon>Cyanophyceae</taxon>
        <taxon>Oscillatoriophycideae</taxon>
        <taxon>Chroococcales</taxon>
        <taxon>Microcystaceae</taxon>
        <taxon>Microcystis</taxon>
    </lineage>
</organism>
<feature type="domain" description="ParB-like N-terminal" evidence="9">
    <location>
        <begin position="11"/>
        <end position="92"/>
    </location>
</feature>
<evidence type="ECO:0000256" key="3">
    <source>
        <dbReference type="ARBA" id="ARBA00022741"/>
    </source>
</evidence>
<keyword evidence="5" id="KW-0049">Antioxidant</keyword>
<evidence type="ECO:0000256" key="1">
    <source>
        <dbReference type="ARBA" id="ARBA00009609"/>
    </source>
</evidence>
<evidence type="ECO:0000256" key="5">
    <source>
        <dbReference type="ARBA" id="ARBA00022862"/>
    </source>
</evidence>
<evidence type="ECO:0000313" key="10">
    <source>
        <dbReference type="EMBL" id="TRU33310.1"/>
    </source>
</evidence>